<dbReference type="EMBL" id="DS016985">
    <property type="protein sequence ID" value="KMU84454.1"/>
    <property type="molecule type" value="Genomic_DNA"/>
</dbReference>
<sequence length="125" mass="13208">MPPAVLWCGCPSEFCVRGTAGTAHAAGALFGGSLAIPVAIRYQKFGRSPPTGGLAVIYVTLIVHTENPYPINSGLVVTSTTARGPPRVAAILGWECQPYHNHRSQSLLNKAPPSPVHIAFGMRSF</sequence>
<dbReference type="AlphaFoldDB" id="A0A0J8RKI1"/>
<evidence type="ECO:0000313" key="1">
    <source>
        <dbReference type="EMBL" id="KMU84454.1"/>
    </source>
</evidence>
<proteinExistence type="predicted"/>
<gene>
    <name evidence="1" type="ORF">CIHG_02239</name>
</gene>
<dbReference type="Proteomes" id="UP000054563">
    <property type="component" value="Unassembled WGS sequence"/>
</dbReference>
<evidence type="ECO:0000313" key="2">
    <source>
        <dbReference type="Proteomes" id="UP000054563"/>
    </source>
</evidence>
<name>A0A0J8RKI1_COCIT</name>
<dbReference type="VEuPathDB" id="FungiDB:CIHG_02239"/>
<organism evidence="1 2">
    <name type="scientific">Coccidioides immitis H538.4</name>
    <dbReference type="NCBI Taxonomy" id="396776"/>
    <lineage>
        <taxon>Eukaryota</taxon>
        <taxon>Fungi</taxon>
        <taxon>Dikarya</taxon>
        <taxon>Ascomycota</taxon>
        <taxon>Pezizomycotina</taxon>
        <taxon>Eurotiomycetes</taxon>
        <taxon>Eurotiomycetidae</taxon>
        <taxon>Onygenales</taxon>
        <taxon>Onygenaceae</taxon>
        <taxon>Coccidioides</taxon>
    </lineage>
</organism>
<protein>
    <submittedName>
        <fullName evidence="1">Uncharacterized protein</fullName>
    </submittedName>
</protein>
<reference evidence="2" key="1">
    <citation type="journal article" date="2010" name="Genome Res.">
        <title>Population genomic sequencing of Coccidioides fungi reveals recent hybridization and transposon control.</title>
        <authorList>
            <person name="Neafsey D.E."/>
            <person name="Barker B.M."/>
            <person name="Sharpton T.J."/>
            <person name="Stajich J.E."/>
            <person name="Park D.J."/>
            <person name="Whiston E."/>
            <person name="Hung C.-Y."/>
            <person name="McMahan C."/>
            <person name="White J."/>
            <person name="Sykes S."/>
            <person name="Heiman D."/>
            <person name="Young S."/>
            <person name="Zeng Q."/>
            <person name="Abouelleil A."/>
            <person name="Aftuck L."/>
            <person name="Bessette D."/>
            <person name="Brown A."/>
            <person name="FitzGerald M."/>
            <person name="Lui A."/>
            <person name="Macdonald J.P."/>
            <person name="Priest M."/>
            <person name="Orbach M.J."/>
            <person name="Galgiani J.N."/>
            <person name="Kirkland T.N."/>
            <person name="Cole G.T."/>
            <person name="Birren B.W."/>
            <person name="Henn M.R."/>
            <person name="Taylor J.W."/>
            <person name="Rounsley S.D."/>
        </authorList>
    </citation>
    <scope>NUCLEOTIDE SEQUENCE [LARGE SCALE GENOMIC DNA]</scope>
    <source>
        <strain evidence="2">H538.4</strain>
    </source>
</reference>
<accession>A0A0J8RKI1</accession>